<accession>A0A3R6DY39</accession>
<dbReference type="Proteomes" id="UP000286595">
    <property type="component" value="Unassembled WGS sequence"/>
</dbReference>
<sequence>MSARPVIQTYRLASLHEAATARLKNPKNDRYKELYLQNREIGEKVYNAVLSGHLDLACFCGDSSKYYSVLTRSTRQDGALQVTEIDRKGPIGHRLLTGPKQLELPGCGATIAAVSDISRCTEQEILDAIGFKMQQGLNSKAMKCKVCCKQFDAERIKNDLPKEGKSPAR</sequence>
<reference evidence="1 2" key="1">
    <citation type="submission" date="2018-08" db="EMBL/GenBank/DDBJ databases">
        <title>A genome reference for cultivated species of the human gut microbiota.</title>
        <authorList>
            <person name="Zou Y."/>
            <person name="Xue W."/>
            <person name="Luo G."/>
        </authorList>
    </citation>
    <scope>NUCLEOTIDE SEQUENCE [LARGE SCALE GENOMIC DNA]</scope>
    <source>
        <strain evidence="1 2">AM22-12LB</strain>
    </source>
</reference>
<dbReference type="RefSeq" id="WP_118218947.1">
    <property type="nucleotide sequence ID" value="NZ_JADNLX010000001.1"/>
</dbReference>
<gene>
    <name evidence="1" type="ORF">DW252_12775</name>
</gene>
<comment type="caution">
    <text evidence="1">The sequence shown here is derived from an EMBL/GenBank/DDBJ whole genome shotgun (WGS) entry which is preliminary data.</text>
</comment>
<proteinExistence type="predicted"/>
<organism evidence="1 2">
    <name type="scientific">Coprococcus comes</name>
    <dbReference type="NCBI Taxonomy" id="410072"/>
    <lineage>
        <taxon>Bacteria</taxon>
        <taxon>Bacillati</taxon>
        <taxon>Bacillota</taxon>
        <taxon>Clostridia</taxon>
        <taxon>Lachnospirales</taxon>
        <taxon>Lachnospiraceae</taxon>
        <taxon>Coprococcus</taxon>
    </lineage>
</organism>
<evidence type="ECO:0000313" key="1">
    <source>
        <dbReference type="EMBL" id="RHG58972.1"/>
    </source>
</evidence>
<protein>
    <submittedName>
        <fullName evidence="1">Uncharacterized protein</fullName>
    </submittedName>
</protein>
<dbReference type="AlphaFoldDB" id="A0A3R6DY39"/>
<name>A0A3R6DY39_9FIRM</name>
<dbReference type="EMBL" id="QRIM01000016">
    <property type="protein sequence ID" value="RHG58972.1"/>
    <property type="molecule type" value="Genomic_DNA"/>
</dbReference>
<evidence type="ECO:0000313" key="2">
    <source>
        <dbReference type="Proteomes" id="UP000286595"/>
    </source>
</evidence>